<dbReference type="Proteomes" id="UP001069802">
    <property type="component" value="Unassembled WGS sequence"/>
</dbReference>
<dbReference type="InterPro" id="IPR036812">
    <property type="entry name" value="NAD(P)_OxRdtase_dom_sf"/>
</dbReference>
<evidence type="ECO:0000313" key="3">
    <source>
        <dbReference type="EMBL" id="MCZ4282301.1"/>
    </source>
</evidence>
<dbReference type="PANTHER" id="PTHR43364:SF4">
    <property type="entry name" value="NAD(P)-LINKED OXIDOREDUCTASE SUPERFAMILY PROTEIN"/>
    <property type="match status" value="1"/>
</dbReference>
<dbReference type="InterPro" id="IPR020471">
    <property type="entry name" value="AKR"/>
</dbReference>
<keyword evidence="1" id="KW-0560">Oxidoreductase</keyword>
<reference evidence="3" key="1">
    <citation type="submission" date="2022-12" db="EMBL/GenBank/DDBJ databases">
        <title>Bacterial isolates from different developmental stages of Nematostella vectensis.</title>
        <authorList>
            <person name="Fraune S."/>
        </authorList>
    </citation>
    <scope>NUCLEOTIDE SEQUENCE</scope>
    <source>
        <strain evidence="3">G21630-S1</strain>
    </source>
</reference>
<accession>A0ABT4LPR0</accession>
<organism evidence="3 4">
    <name type="scientific">Kiloniella laminariae</name>
    <dbReference type="NCBI Taxonomy" id="454162"/>
    <lineage>
        <taxon>Bacteria</taxon>
        <taxon>Pseudomonadati</taxon>
        <taxon>Pseudomonadota</taxon>
        <taxon>Alphaproteobacteria</taxon>
        <taxon>Rhodospirillales</taxon>
        <taxon>Kiloniellaceae</taxon>
        <taxon>Kiloniella</taxon>
    </lineage>
</organism>
<feature type="domain" description="NADP-dependent oxidoreductase" evidence="2">
    <location>
        <begin position="15"/>
        <end position="348"/>
    </location>
</feature>
<dbReference type="Pfam" id="PF00248">
    <property type="entry name" value="Aldo_ket_red"/>
    <property type="match status" value="1"/>
</dbReference>
<dbReference type="EMBL" id="JAPWGY010000006">
    <property type="protein sequence ID" value="MCZ4282301.1"/>
    <property type="molecule type" value="Genomic_DNA"/>
</dbReference>
<dbReference type="CDD" id="cd19094">
    <property type="entry name" value="AKR_Tas-like"/>
    <property type="match status" value="1"/>
</dbReference>
<gene>
    <name evidence="3" type="ORF">O4H49_16055</name>
</gene>
<evidence type="ECO:0000313" key="4">
    <source>
        <dbReference type="Proteomes" id="UP001069802"/>
    </source>
</evidence>
<dbReference type="RefSeq" id="WP_269424450.1">
    <property type="nucleotide sequence ID" value="NZ_JAPWGY010000006.1"/>
</dbReference>
<proteinExistence type="predicted"/>
<dbReference type="PRINTS" id="PR00069">
    <property type="entry name" value="ALDKETRDTASE"/>
</dbReference>
<dbReference type="InterPro" id="IPR050523">
    <property type="entry name" value="AKR_Detox_Biosynth"/>
</dbReference>
<name>A0ABT4LPR0_9PROT</name>
<dbReference type="PANTHER" id="PTHR43364">
    <property type="entry name" value="NADH-SPECIFIC METHYLGLYOXAL REDUCTASE-RELATED"/>
    <property type="match status" value="1"/>
</dbReference>
<keyword evidence="4" id="KW-1185">Reference proteome</keyword>
<dbReference type="SUPFAM" id="SSF51430">
    <property type="entry name" value="NAD(P)-linked oxidoreductase"/>
    <property type="match status" value="1"/>
</dbReference>
<evidence type="ECO:0000256" key="1">
    <source>
        <dbReference type="ARBA" id="ARBA00023002"/>
    </source>
</evidence>
<dbReference type="InterPro" id="IPR023210">
    <property type="entry name" value="NADP_OxRdtase_dom"/>
</dbReference>
<dbReference type="Gene3D" id="3.20.20.100">
    <property type="entry name" value="NADP-dependent oxidoreductase domain"/>
    <property type="match status" value="1"/>
</dbReference>
<evidence type="ECO:0000259" key="2">
    <source>
        <dbReference type="Pfam" id="PF00248"/>
    </source>
</evidence>
<protein>
    <submittedName>
        <fullName evidence="3">Aldo/keto reductase</fullName>
    </submittedName>
</protein>
<sequence length="355" mass="40327">MKYTKLGASDLKVSRICLGSMTWGVQNTQEQAFEQMDYALAQGVNFWDTAEMYSIPPTPATYGTTESIIGNWFKARGKRDEVVMATKFSPVSWARGEANPTTNRKSLMTAVEESLKRLQTDYIDLYQLHWPTNRPNYHFANWWTFEPASGAEAKQQIIENKLETLNTLQDCIKQGKIRHIGLSDDSAWGIKQFVDLAEKHNLPRMVSIQNEYNLLRRRDDHDVAETCALEQVAYLPWSPLAMGVMSGKYLEGKFPAGTRFSKEIMGDQWDRFNTRVSLHVEEAVKAYLAVAEKYQLDSCQMAIAFTLSKSWVTSSIIGATKMDQLKSNIDAVNVELSAECLADIHKVYQDYPVAF</sequence>
<comment type="caution">
    <text evidence="3">The sequence shown here is derived from an EMBL/GenBank/DDBJ whole genome shotgun (WGS) entry which is preliminary data.</text>
</comment>